<evidence type="ECO:0000313" key="2">
    <source>
        <dbReference type="Proteomes" id="UP000319732"/>
    </source>
</evidence>
<protein>
    <submittedName>
        <fullName evidence="1">Uncharacterized protein</fullName>
    </submittedName>
</protein>
<gene>
    <name evidence="1" type="ORF">FKG94_17885</name>
</gene>
<dbReference type="AlphaFoldDB" id="A0A545T5S8"/>
<dbReference type="Proteomes" id="UP000319732">
    <property type="component" value="Unassembled WGS sequence"/>
</dbReference>
<dbReference type="OrthoDB" id="9917374at2"/>
<reference evidence="1 2" key="1">
    <citation type="submission" date="2019-06" db="EMBL/GenBank/DDBJ databases">
        <title>Whole genome sequence for Cellvibrionaceae sp. R142.</title>
        <authorList>
            <person name="Wang G."/>
        </authorList>
    </citation>
    <scope>NUCLEOTIDE SEQUENCE [LARGE SCALE GENOMIC DNA]</scope>
    <source>
        <strain evidence="1 2">R142</strain>
    </source>
</reference>
<evidence type="ECO:0000313" key="1">
    <source>
        <dbReference type="EMBL" id="TQV72573.1"/>
    </source>
</evidence>
<dbReference type="EMBL" id="VHSG01000019">
    <property type="protein sequence ID" value="TQV72573.1"/>
    <property type="molecule type" value="Genomic_DNA"/>
</dbReference>
<accession>A0A545T5S8</accession>
<dbReference type="RefSeq" id="WP_142905705.1">
    <property type="nucleotide sequence ID" value="NZ_ML660098.1"/>
</dbReference>
<keyword evidence="2" id="KW-1185">Reference proteome</keyword>
<proteinExistence type="predicted"/>
<sequence>MSTEIGIDNSVKATPGEICYTGASEGDWTAGEITLVLHKKIAVKQQQAVYKATCNFKFTGSNPKGDPITGSEKLELKAADTKLSGKDGGMLRVESRVEGAFGNELEIIASQSKLATA</sequence>
<organism evidence="1 2">
    <name type="scientific">Exilibacterium tricleocarpae</name>
    <dbReference type="NCBI Taxonomy" id="2591008"/>
    <lineage>
        <taxon>Bacteria</taxon>
        <taxon>Pseudomonadati</taxon>
        <taxon>Pseudomonadota</taxon>
        <taxon>Gammaproteobacteria</taxon>
        <taxon>Cellvibrionales</taxon>
        <taxon>Cellvibrionaceae</taxon>
        <taxon>Exilibacterium</taxon>
    </lineage>
</organism>
<name>A0A545T5S8_9GAMM</name>
<comment type="caution">
    <text evidence="1">The sequence shown here is derived from an EMBL/GenBank/DDBJ whole genome shotgun (WGS) entry which is preliminary data.</text>
</comment>